<comment type="caution">
    <text evidence="2">The sequence shown here is derived from an EMBL/GenBank/DDBJ whole genome shotgun (WGS) entry which is preliminary data.</text>
</comment>
<dbReference type="PANTHER" id="PTHR24159:SF5">
    <property type="entry name" value="ANK_REP_REGION DOMAIN-CONTAINING PROTEIN"/>
    <property type="match status" value="1"/>
</dbReference>
<dbReference type="EMBL" id="MLAK01001029">
    <property type="protein sequence ID" value="OHS98965.1"/>
    <property type="molecule type" value="Genomic_DNA"/>
</dbReference>
<dbReference type="InterPro" id="IPR002110">
    <property type="entry name" value="Ankyrin_rpt"/>
</dbReference>
<dbReference type="SUPFAM" id="SSF48403">
    <property type="entry name" value="Ankyrin repeat"/>
    <property type="match status" value="1"/>
</dbReference>
<dbReference type="AlphaFoldDB" id="A0A1J4JN83"/>
<evidence type="ECO:0000313" key="3">
    <source>
        <dbReference type="Proteomes" id="UP000179807"/>
    </source>
</evidence>
<dbReference type="Pfam" id="PF11929">
    <property type="entry name" value="DUF3447"/>
    <property type="match status" value="1"/>
</dbReference>
<evidence type="ECO:0000259" key="1">
    <source>
        <dbReference type="Pfam" id="PF11929"/>
    </source>
</evidence>
<proteinExistence type="predicted"/>
<gene>
    <name evidence="2" type="ORF">TRFO_34650</name>
</gene>
<dbReference type="SMART" id="SM00248">
    <property type="entry name" value="ANK"/>
    <property type="match status" value="5"/>
</dbReference>
<feature type="domain" description="DUF3447" evidence="1">
    <location>
        <begin position="256"/>
        <end position="331"/>
    </location>
</feature>
<dbReference type="Pfam" id="PF12796">
    <property type="entry name" value="Ank_2"/>
    <property type="match status" value="2"/>
</dbReference>
<protein>
    <recommendedName>
        <fullName evidence="1">DUF3447 domain-containing protein</fullName>
    </recommendedName>
</protein>
<keyword evidence="3" id="KW-1185">Reference proteome</keyword>
<sequence length="535" mass="62572">MDISQFLSSRKEQTKSIIKLHNLMFSITYESFDEVYEYIINSNFITGYGIVELANAILWCCNLRPKSMKLAMDLMEKIFSSFPEIVFDFKRYIAGFLGNTSVSRHFILALFEYHIFEPSILVERFRSNLECKFFNLFFAPELEKLIGQSISKMNYSFVEEEIEFYRNMDKLSKENWKLLKELRKTQNSLSKIANIIRSDNIDEFQAYLSQTNIGINYIIPNSIFEVSTFIKHVTMLEYSAFYSSQNIFKFLLLNGAKITKKLPEYAVAGGNYEIIHLCEQYNCVFTEKSLAVAVEFHHNEIFDYLKETYKSSFERLSFYESILYSNFYVFIKLLKTKRSFYEREINGTFPITLAALSNLNMLEYFIEIIGHQKINDVNSDYEALLYTAALNNKILTVKYLCEFDEIDVNVLNTYNFTPLLGAVQMGAKDVVRFFLDFDKKKVDLKAKTFVEWNVIHIAASGKDSEILKMLLEKDKSMMNETNEDGNTPLMEAIQFNSFHAVKILCETEGIDLKKRNNANIFFMLFIILHFKKLLN</sequence>
<dbReference type="GeneID" id="94844485"/>
<name>A0A1J4JN83_9EUKA</name>
<dbReference type="PANTHER" id="PTHR24159">
    <property type="match status" value="1"/>
</dbReference>
<dbReference type="Gene3D" id="1.25.40.20">
    <property type="entry name" value="Ankyrin repeat-containing domain"/>
    <property type="match status" value="1"/>
</dbReference>
<accession>A0A1J4JN83</accession>
<evidence type="ECO:0000313" key="2">
    <source>
        <dbReference type="EMBL" id="OHS98965.1"/>
    </source>
</evidence>
<dbReference type="RefSeq" id="XP_068352102.1">
    <property type="nucleotide sequence ID" value="XM_068509781.1"/>
</dbReference>
<dbReference type="InterPro" id="IPR036770">
    <property type="entry name" value="Ankyrin_rpt-contain_sf"/>
</dbReference>
<dbReference type="VEuPathDB" id="TrichDB:TRFO_34650"/>
<dbReference type="Proteomes" id="UP000179807">
    <property type="component" value="Unassembled WGS sequence"/>
</dbReference>
<organism evidence="2 3">
    <name type="scientific">Tritrichomonas foetus</name>
    <dbReference type="NCBI Taxonomy" id="1144522"/>
    <lineage>
        <taxon>Eukaryota</taxon>
        <taxon>Metamonada</taxon>
        <taxon>Parabasalia</taxon>
        <taxon>Tritrichomonadida</taxon>
        <taxon>Tritrichomonadidae</taxon>
        <taxon>Tritrichomonas</taxon>
    </lineage>
</organism>
<reference evidence="2" key="1">
    <citation type="submission" date="2016-10" db="EMBL/GenBank/DDBJ databases">
        <authorList>
            <person name="Benchimol M."/>
            <person name="Almeida L.G."/>
            <person name="Vasconcelos A.T."/>
            <person name="Perreira-Neves A."/>
            <person name="Rosa I.A."/>
            <person name="Tasca T."/>
            <person name="Bogo M.R."/>
            <person name="de Souza W."/>
        </authorList>
    </citation>
    <scope>NUCLEOTIDE SEQUENCE [LARGE SCALE GENOMIC DNA]</scope>
    <source>
        <strain evidence="2">K</strain>
    </source>
</reference>
<dbReference type="InterPro" id="IPR020683">
    <property type="entry name" value="DUF3447"/>
</dbReference>